<evidence type="ECO:0000256" key="4">
    <source>
        <dbReference type="ARBA" id="ARBA00022989"/>
    </source>
</evidence>
<accession>A0ABW2Z2P0</accession>
<comment type="subcellular location">
    <subcellularLocation>
        <location evidence="1">Cell membrane</location>
        <topology evidence="1">Multi-pass membrane protein</topology>
    </subcellularLocation>
</comment>
<keyword evidence="3 6" id="KW-0812">Transmembrane</keyword>
<evidence type="ECO:0000256" key="5">
    <source>
        <dbReference type="ARBA" id="ARBA00023136"/>
    </source>
</evidence>
<dbReference type="RefSeq" id="WP_386781383.1">
    <property type="nucleotide sequence ID" value="NZ_JBHTIC010000002.1"/>
</dbReference>
<feature type="transmembrane region" description="Helical" evidence="6">
    <location>
        <begin position="60"/>
        <end position="80"/>
    </location>
</feature>
<dbReference type="Pfam" id="PF03626">
    <property type="entry name" value="COX4_pro"/>
    <property type="match status" value="1"/>
</dbReference>
<evidence type="ECO:0000313" key="8">
    <source>
        <dbReference type="Proteomes" id="UP001597032"/>
    </source>
</evidence>
<dbReference type="InterPro" id="IPR005171">
    <property type="entry name" value="Cyt_c_oxidase_su4_prok"/>
</dbReference>
<gene>
    <name evidence="7" type="ORF">ACFQZW_02055</name>
</gene>
<keyword evidence="2" id="KW-1003">Cell membrane</keyword>
<protein>
    <submittedName>
        <fullName evidence="7">Cytochrome C oxidase subunit IV family protein</fullName>
    </submittedName>
</protein>
<name>A0ABW2Z2P0_9FLAO</name>
<keyword evidence="4 6" id="KW-1133">Transmembrane helix</keyword>
<organism evidence="7 8">
    <name type="scientific">Lutibacter aestuarii</name>
    <dbReference type="NCBI Taxonomy" id="861111"/>
    <lineage>
        <taxon>Bacteria</taxon>
        <taxon>Pseudomonadati</taxon>
        <taxon>Bacteroidota</taxon>
        <taxon>Flavobacteriia</taxon>
        <taxon>Flavobacteriales</taxon>
        <taxon>Flavobacteriaceae</taxon>
        <taxon>Lutibacter</taxon>
    </lineage>
</organism>
<dbReference type="Proteomes" id="UP001597032">
    <property type="component" value="Unassembled WGS sequence"/>
</dbReference>
<proteinExistence type="predicted"/>
<feature type="transmembrane region" description="Helical" evidence="6">
    <location>
        <begin position="31"/>
        <end position="53"/>
    </location>
</feature>
<keyword evidence="5 6" id="KW-0472">Membrane</keyword>
<comment type="caution">
    <text evidence="7">The sequence shown here is derived from an EMBL/GenBank/DDBJ whole genome shotgun (WGS) entry which is preliminary data.</text>
</comment>
<sequence>MKKNVFLWVWIILILLTMSTALISNSVLSISISTLLILGLSSLKFIGVSYYFMELRKAHALWKVSLIVYVLIFMVITMLFI</sequence>
<evidence type="ECO:0000256" key="3">
    <source>
        <dbReference type="ARBA" id="ARBA00022692"/>
    </source>
</evidence>
<keyword evidence="8" id="KW-1185">Reference proteome</keyword>
<reference evidence="8" key="1">
    <citation type="journal article" date="2019" name="Int. J. Syst. Evol. Microbiol.">
        <title>The Global Catalogue of Microorganisms (GCM) 10K type strain sequencing project: providing services to taxonomists for standard genome sequencing and annotation.</title>
        <authorList>
            <consortium name="The Broad Institute Genomics Platform"/>
            <consortium name="The Broad Institute Genome Sequencing Center for Infectious Disease"/>
            <person name="Wu L."/>
            <person name="Ma J."/>
        </authorList>
    </citation>
    <scope>NUCLEOTIDE SEQUENCE [LARGE SCALE GENOMIC DNA]</scope>
    <source>
        <strain evidence="8">CCUG 60022</strain>
    </source>
</reference>
<evidence type="ECO:0000313" key="7">
    <source>
        <dbReference type="EMBL" id="MFD0760858.1"/>
    </source>
</evidence>
<evidence type="ECO:0000256" key="6">
    <source>
        <dbReference type="SAM" id="Phobius"/>
    </source>
</evidence>
<evidence type="ECO:0000256" key="2">
    <source>
        <dbReference type="ARBA" id="ARBA00022475"/>
    </source>
</evidence>
<dbReference type="EMBL" id="JBHTIC010000002">
    <property type="protein sequence ID" value="MFD0760858.1"/>
    <property type="molecule type" value="Genomic_DNA"/>
</dbReference>
<evidence type="ECO:0000256" key="1">
    <source>
        <dbReference type="ARBA" id="ARBA00004651"/>
    </source>
</evidence>